<keyword evidence="1" id="KW-0472">Membrane</keyword>
<gene>
    <name evidence="2" type="ORF">B0I08_101478</name>
</gene>
<keyword evidence="1" id="KW-1133">Transmembrane helix</keyword>
<reference evidence="2 3" key="1">
    <citation type="submission" date="2018-03" db="EMBL/GenBank/DDBJ databases">
        <title>Genomic Encyclopedia of Type Strains, Phase III (KMG-III): the genomes of soil and plant-associated and newly described type strains.</title>
        <authorList>
            <person name="Whitman W."/>
        </authorList>
    </citation>
    <scope>NUCLEOTIDE SEQUENCE [LARGE SCALE GENOMIC DNA]</scope>
    <source>
        <strain evidence="2 3">CGMCC 1.12484</strain>
    </source>
</reference>
<dbReference type="Proteomes" id="UP000237983">
    <property type="component" value="Unassembled WGS sequence"/>
</dbReference>
<organism evidence="2 3">
    <name type="scientific">Glaciihabitans tibetensis</name>
    <dbReference type="NCBI Taxonomy" id="1266600"/>
    <lineage>
        <taxon>Bacteria</taxon>
        <taxon>Bacillati</taxon>
        <taxon>Actinomycetota</taxon>
        <taxon>Actinomycetes</taxon>
        <taxon>Micrococcales</taxon>
        <taxon>Microbacteriaceae</taxon>
        <taxon>Glaciihabitans</taxon>
    </lineage>
</organism>
<proteinExistence type="predicted"/>
<sequence>MTQKHDEILLKALSRAGLISAPILFVAALWASSLPGANQSMTVLVACFAAFFVGFASWIAQVIIRSVSSDR</sequence>
<evidence type="ECO:0000313" key="2">
    <source>
        <dbReference type="EMBL" id="PRY70344.1"/>
    </source>
</evidence>
<dbReference type="RefSeq" id="WP_106209406.1">
    <property type="nucleotide sequence ID" value="NZ_PVTL01000001.1"/>
</dbReference>
<keyword evidence="1" id="KW-0812">Transmembrane</keyword>
<comment type="caution">
    <text evidence="2">The sequence shown here is derived from an EMBL/GenBank/DDBJ whole genome shotgun (WGS) entry which is preliminary data.</text>
</comment>
<evidence type="ECO:0000256" key="1">
    <source>
        <dbReference type="SAM" id="Phobius"/>
    </source>
</evidence>
<accession>A0A2T0VJG5</accession>
<dbReference type="EMBL" id="PVTL01000001">
    <property type="protein sequence ID" value="PRY70344.1"/>
    <property type="molecule type" value="Genomic_DNA"/>
</dbReference>
<name>A0A2T0VJG5_9MICO</name>
<feature type="transmembrane region" description="Helical" evidence="1">
    <location>
        <begin position="43"/>
        <end position="64"/>
    </location>
</feature>
<protein>
    <submittedName>
        <fullName evidence="2">Uncharacterized protein</fullName>
    </submittedName>
</protein>
<feature type="transmembrane region" description="Helical" evidence="1">
    <location>
        <begin position="12"/>
        <end position="31"/>
    </location>
</feature>
<dbReference type="AlphaFoldDB" id="A0A2T0VJG5"/>
<keyword evidence="3" id="KW-1185">Reference proteome</keyword>
<evidence type="ECO:0000313" key="3">
    <source>
        <dbReference type="Proteomes" id="UP000237983"/>
    </source>
</evidence>